<keyword evidence="4" id="KW-1185">Reference proteome</keyword>
<comment type="caution">
    <text evidence="3">The sequence shown here is derived from an EMBL/GenBank/DDBJ whole genome shotgun (WGS) entry which is preliminary data.</text>
</comment>
<organism evidence="3 4">
    <name type="scientific">Cetraspora pellucida</name>
    <dbReference type="NCBI Taxonomy" id="1433469"/>
    <lineage>
        <taxon>Eukaryota</taxon>
        <taxon>Fungi</taxon>
        <taxon>Fungi incertae sedis</taxon>
        <taxon>Mucoromycota</taxon>
        <taxon>Glomeromycotina</taxon>
        <taxon>Glomeromycetes</taxon>
        <taxon>Diversisporales</taxon>
        <taxon>Gigasporaceae</taxon>
        <taxon>Cetraspora</taxon>
    </lineage>
</organism>
<dbReference type="AlphaFoldDB" id="A0A9N9BGU8"/>
<name>A0A9N9BGU8_9GLOM</name>
<feature type="signal peptide" evidence="2">
    <location>
        <begin position="1"/>
        <end position="25"/>
    </location>
</feature>
<dbReference type="OrthoDB" id="2325069at2759"/>
<feature type="compositionally biased region" description="Low complexity" evidence="1">
    <location>
        <begin position="71"/>
        <end position="81"/>
    </location>
</feature>
<feature type="compositionally biased region" description="Polar residues" evidence="1">
    <location>
        <begin position="94"/>
        <end position="123"/>
    </location>
</feature>
<reference evidence="3" key="1">
    <citation type="submission" date="2021-06" db="EMBL/GenBank/DDBJ databases">
        <authorList>
            <person name="Kallberg Y."/>
            <person name="Tangrot J."/>
            <person name="Rosling A."/>
        </authorList>
    </citation>
    <scope>NUCLEOTIDE SEQUENCE</scope>
    <source>
        <strain evidence="3">FL966</strain>
    </source>
</reference>
<evidence type="ECO:0000313" key="4">
    <source>
        <dbReference type="Proteomes" id="UP000789759"/>
    </source>
</evidence>
<evidence type="ECO:0000256" key="1">
    <source>
        <dbReference type="SAM" id="MobiDB-lite"/>
    </source>
</evidence>
<dbReference type="EMBL" id="CAJVQA010003067">
    <property type="protein sequence ID" value="CAG8565349.1"/>
    <property type="molecule type" value="Genomic_DNA"/>
</dbReference>
<proteinExistence type="predicted"/>
<evidence type="ECO:0000256" key="2">
    <source>
        <dbReference type="SAM" id="SignalP"/>
    </source>
</evidence>
<gene>
    <name evidence="3" type="ORF">CPELLU_LOCUS5399</name>
</gene>
<feature type="chain" id="PRO_5040286139" evidence="2">
    <location>
        <begin position="26"/>
        <end position="302"/>
    </location>
</feature>
<sequence>MHLFEKNLLLIFLFLIITLITRCLSQTAIPAGIPSFGSPPTGDGDFTNSPKSDLPFPLLSASPESDSNLKSSIPSIPSFPSETAQPMSPKTAKSPDSGSKAPSSGSPNTSPKSNGNGNSNAKATPSIKKTPWQEKEKACIEVSGPPNQTVIQPDSIQRISWNQSPCQMEARIVGNFAILLFNSLKLVPDAKKRDYSQNGKIMYDWGPMPKVPYLNHPRITNSSDFYIRVETISRSGIFGSSVPLGGIYGPFSIELKDPPEGQQDISHQKDVLHNSLGSELWIHSIKNICFWSIIFGLITFIF</sequence>
<keyword evidence="2" id="KW-0732">Signal</keyword>
<dbReference type="Proteomes" id="UP000789759">
    <property type="component" value="Unassembled WGS sequence"/>
</dbReference>
<accession>A0A9N9BGU8</accession>
<evidence type="ECO:0000313" key="3">
    <source>
        <dbReference type="EMBL" id="CAG8565349.1"/>
    </source>
</evidence>
<feature type="region of interest" description="Disordered" evidence="1">
    <location>
        <begin position="35"/>
        <end position="137"/>
    </location>
</feature>
<protein>
    <submittedName>
        <fullName evidence="3">9315_t:CDS:1</fullName>
    </submittedName>
</protein>